<gene>
    <name evidence="1" type="ORF">F511_30292</name>
</gene>
<sequence>MGLSAELAGLRRVGVEELRECGQCGTGLSCLGGVATREGASTELGLVSELVGLMCLRRRATRIASAELGLSAQVRLPRGGASAELGLVSELVGLRCLRRRATRISSAELGLSAQVRLPPEEVPVRNWA</sequence>
<keyword evidence="2" id="KW-1185">Reference proteome</keyword>
<organism evidence="1 2">
    <name type="scientific">Dorcoceras hygrometricum</name>
    <dbReference type="NCBI Taxonomy" id="472368"/>
    <lineage>
        <taxon>Eukaryota</taxon>
        <taxon>Viridiplantae</taxon>
        <taxon>Streptophyta</taxon>
        <taxon>Embryophyta</taxon>
        <taxon>Tracheophyta</taxon>
        <taxon>Spermatophyta</taxon>
        <taxon>Magnoliopsida</taxon>
        <taxon>eudicotyledons</taxon>
        <taxon>Gunneridae</taxon>
        <taxon>Pentapetalae</taxon>
        <taxon>asterids</taxon>
        <taxon>lamiids</taxon>
        <taxon>Lamiales</taxon>
        <taxon>Gesneriaceae</taxon>
        <taxon>Didymocarpoideae</taxon>
        <taxon>Trichosporeae</taxon>
        <taxon>Loxocarpinae</taxon>
        <taxon>Dorcoceras</taxon>
    </lineage>
</organism>
<dbReference type="AlphaFoldDB" id="A0A2Z7BHP3"/>
<evidence type="ECO:0000313" key="1">
    <source>
        <dbReference type="EMBL" id="KZV33780.1"/>
    </source>
</evidence>
<reference evidence="1 2" key="1">
    <citation type="journal article" date="2015" name="Proc. Natl. Acad. Sci. U.S.A.">
        <title>The resurrection genome of Boea hygrometrica: A blueprint for survival of dehydration.</title>
        <authorList>
            <person name="Xiao L."/>
            <person name="Yang G."/>
            <person name="Zhang L."/>
            <person name="Yang X."/>
            <person name="Zhao S."/>
            <person name="Ji Z."/>
            <person name="Zhou Q."/>
            <person name="Hu M."/>
            <person name="Wang Y."/>
            <person name="Chen M."/>
            <person name="Xu Y."/>
            <person name="Jin H."/>
            <person name="Xiao X."/>
            <person name="Hu G."/>
            <person name="Bao F."/>
            <person name="Hu Y."/>
            <person name="Wan P."/>
            <person name="Li L."/>
            <person name="Deng X."/>
            <person name="Kuang T."/>
            <person name="Xiang C."/>
            <person name="Zhu J.K."/>
            <person name="Oliver M.J."/>
            <person name="He Y."/>
        </authorList>
    </citation>
    <scope>NUCLEOTIDE SEQUENCE [LARGE SCALE GENOMIC DNA]</scope>
    <source>
        <strain evidence="2">cv. XS01</strain>
    </source>
</reference>
<accession>A0A2Z7BHP3</accession>
<protein>
    <submittedName>
        <fullName evidence="1">Uncharacterized protein</fullName>
    </submittedName>
</protein>
<evidence type="ECO:0000313" key="2">
    <source>
        <dbReference type="Proteomes" id="UP000250235"/>
    </source>
</evidence>
<name>A0A2Z7BHP3_9LAMI</name>
<proteinExistence type="predicted"/>
<dbReference type="Proteomes" id="UP000250235">
    <property type="component" value="Unassembled WGS sequence"/>
</dbReference>
<dbReference type="EMBL" id="KV005678">
    <property type="protein sequence ID" value="KZV33780.1"/>
    <property type="molecule type" value="Genomic_DNA"/>
</dbReference>